<proteinExistence type="predicted"/>
<reference evidence="1 2" key="1">
    <citation type="submission" date="2018-02" db="EMBL/GenBank/DDBJ databases">
        <title>The genomes of Aspergillus section Nigri reveals drivers in fungal speciation.</title>
        <authorList>
            <consortium name="DOE Joint Genome Institute"/>
            <person name="Vesth T.C."/>
            <person name="Nybo J."/>
            <person name="Theobald S."/>
            <person name="Brandl J."/>
            <person name="Frisvad J.C."/>
            <person name="Nielsen K.F."/>
            <person name="Lyhne E.K."/>
            <person name="Kogle M.E."/>
            <person name="Kuo A."/>
            <person name="Riley R."/>
            <person name="Clum A."/>
            <person name="Nolan M."/>
            <person name="Lipzen A."/>
            <person name="Salamov A."/>
            <person name="Henrissat B."/>
            <person name="Wiebenga A."/>
            <person name="De vries R.P."/>
            <person name="Grigoriev I.V."/>
            <person name="Mortensen U.H."/>
            <person name="Andersen M.R."/>
            <person name="Baker S.E."/>
        </authorList>
    </citation>
    <scope>NUCLEOTIDE SEQUENCE [LARGE SCALE GENOMIC DNA]</scope>
    <source>
        <strain evidence="1 2">CBS 112811</strain>
    </source>
</reference>
<keyword evidence="2" id="KW-1185">Reference proteome</keyword>
<evidence type="ECO:0000313" key="1">
    <source>
        <dbReference type="EMBL" id="RAH60583.1"/>
    </source>
</evidence>
<dbReference type="AlphaFoldDB" id="A0A8G1R6Q1"/>
<dbReference type="EMBL" id="KZ825057">
    <property type="protein sequence ID" value="RAH60583.1"/>
    <property type="molecule type" value="Genomic_DNA"/>
</dbReference>
<name>A0A8G1R6Q1_9EURO</name>
<dbReference type="RefSeq" id="XP_025518505.1">
    <property type="nucleotide sequence ID" value="XM_025654787.1"/>
</dbReference>
<evidence type="ECO:0000313" key="2">
    <source>
        <dbReference type="Proteomes" id="UP000249526"/>
    </source>
</evidence>
<organism evidence="1 2">
    <name type="scientific">Aspergillus piperis CBS 112811</name>
    <dbReference type="NCBI Taxonomy" id="1448313"/>
    <lineage>
        <taxon>Eukaryota</taxon>
        <taxon>Fungi</taxon>
        <taxon>Dikarya</taxon>
        <taxon>Ascomycota</taxon>
        <taxon>Pezizomycotina</taxon>
        <taxon>Eurotiomycetes</taxon>
        <taxon>Eurotiomycetidae</taxon>
        <taxon>Eurotiales</taxon>
        <taxon>Aspergillaceae</taxon>
        <taxon>Aspergillus</taxon>
        <taxon>Aspergillus subgen. Circumdati</taxon>
    </lineage>
</organism>
<dbReference type="Proteomes" id="UP000249526">
    <property type="component" value="Unassembled WGS sequence"/>
</dbReference>
<gene>
    <name evidence="1" type="ORF">BO85DRAFT_232821</name>
</gene>
<protein>
    <submittedName>
        <fullName evidence="1">Uncharacterized protein</fullName>
    </submittedName>
</protein>
<accession>A0A8G1R6Q1</accession>
<dbReference type="GeneID" id="37158189"/>
<sequence length="140" mass="16275">MPDQQPACVTSRQFLLLSALALDATKPRDVTHNLWLWHSMEEDRRVEIGSAPRVPGRHQTIERTMPLDMAFLPSRQARKLTLFPTNHDLCGDRLLVWNAWATEIATVELPRERTANYRRDLRRDSAQMRFAATHIRADYP</sequence>